<keyword evidence="5 10" id="KW-0175">Coiled coil</keyword>
<dbReference type="Pfam" id="PF24884">
    <property type="entry name" value="NPHP3_hel"/>
    <property type="match status" value="1"/>
</dbReference>
<evidence type="ECO:0000313" key="14">
    <source>
        <dbReference type="Proteomes" id="UP001652625"/>
    </source>
</evidence>
<dbReference type="Pfam" id="PF13424">
    <property type="entry name" value="TPR_12"/>
    <property type="match status" value="1"/>
</dbReference>
<protein>
    <recommendedName>
        <fullName evidence="8">Nephrocystin-3</fullName>
    </recommendedName>
</protein>
<evidence type="ECO:0000256" key="3">
    <source>
        <dbReference type="ARBA" id="ARBA00022737"/>
    </source>
</evidence>
<dbReference type="GeneID" id="136071859"/>
<dbReference type="PANTHER" id="PTHR45641">
    <property type="entry name" value="TETRATRICOPEPTIDE REPEAT PROTEIN (AFU_ORTHOLOGUE AFUA_6G03870)"/>
    <property type="match status" value="1"/>
</dbReference>
<dbReference type="SUPFAM" id="SSF48452">
    <property type="entry name" value="TPR-like"/>
    <property type="match status" value="2"/>
</dbReference>
<feature type="domain" description="Nephrocystin 3-like N-terminal" evidence="11">
    <location>
        <begin position="464"/>
        <end position="581"/>
    </location>
</feature>
<dbReference type="InterPro" id="IPR056883">
    <property type="entry name" value="NPHP3_hel"/>
</dbReference>
<evidence type="ECO:0000259" key="11">
    <source>
        <dbReference type="Pfam" id="PF24883"/>
    </source>
</evidence>
<evidence type="ECO:0000256" key="7">
    <source>
        <dbReference type="ARBA" id="ARBA00023273"/>
    </source>
</evidence>
<evidence type="ECO:0000256" key="9">
    <source>
        <dbReference type="PROSITE-ProRule" id="PRU00339"/>
    </source>
</evidence>
<evidence type="ECO:0000256" key="1">
    <source>
        <dbReference type="ARBA" id="ARBA00004138"/>
    </source>
</evidence>
<evidence type="ECO:0000313" key="15">
    <source>
        <dbReference type="RefSeq" id="XP_065653457.1"/>
    </source>
</evidence>
<keyword evidence="4 9" id="KW-0802">TPR repeat</keyword>
<accession>A0ABM4BW75</accession>
<dbReference type="InterPro" id="IPR011990">
    <property type="entry name" value="TPR-like_helical_dom_sf"/>
</dbReference>
<dbReference type="SMART" id="SM00028">
    <property type="entry name" value="TPR"/>
    <property type="match status" value="7"/>
</dbReference>
<keyword evidence="6" id="KW-0969">Cilium</keyword>
<feature type="repeat" description="TPR" evidence="9">
    <location>
        <begin position="924"/>
        <end position="957"/>
    </location>
</feature>
<comment type="subcellular location">
    <subcellularLocation>
        <location evidence="1">Cell projection</location>
        <location evidence="1">Cilium</location>
    </subcellularLocation>
</comment>
<dbReference type="InterPro" id="IPR056885">
    <property type="entry name" value="TPR_NPHP3"/>
</dbReference>
<keyword evidence="14" id="KW-1185">Reference proteome</keyword>
<keyword evidence="2" id="KW-0879">Wnt signaling pathway</keyword>
<feature type="coiled-coil region" evidence="10">
    <location>
        <begin position="72"/>
        <end position="180"/>
    </location>
</feature>
<dbReference type="PROSITE" id="PS50005">
    <property type="entry name" value="TPR"/>
    <property type="match status" value="2"/>
</dbReference>
<organism evidence="14 15">
    <name type="scientific">Hydra vulgaris</name>
    <name type="common">Hydra</name>
    <name type="synonym">Hydra attenuata</name>
    <dbReference type="NCBI Taxonomy" id="6087"/>
    <lineage>
        <taxon>Eukaryota</taxon>
        <taxon>Metazoa</taxon>
        <taxon>Cnidaria</taxon>
        <taxon>Hydrozoa</taxon>
        <taxon>Hydroidolina</taxon>
        <taxon>Anthoathecata</taxon>
        <taxon>Aplanulata</taxon>
        <taxon>Hydridae</taxon>
        <taxon>Hydra</taxon>
    </lineage>
</organism>
<dbReference type="Pfam" id="PF24883">
    <property type="entry name" value="NPHP3_N"/>
    <property type="match status" value="1"/>
</dbReference>
<dbReference type="InterPro" id="IPR019734">
    <property type="entry name" value="TPR_rpt"/>
</dbReference>
<dbReference type="InterPro" id="IPR056884">
    <property type="entry name" value="NPHP3-like_N"/>
</dbReference>
<proteinExistence type="predicted"/>
<name>A0ABM4BW75_HYDVU</name>
<dbReference type="Pfam" id="PF13181">
    <property type="entry name" value="TPR_8"/>
    <property type="match status" value="1"/>
</dbReference>
<evidence type="ECO:0000256" key="2">
    <source>
        <dbReference type="ARBA" id="ARBA00022687"/>
    </source>
</evidence>
<dbReference type="Proteomes" id="UP001652625">
    <property type="component" value="Chromosome 05"/>
</dbReference>
<feature type="domain" description="Nephrocystin-3 TPR-repeats region" evidence="13">
    <location>
        <begin position="791"/>
        <end position="1005"/>
    </location>
</feature>
<dbReference type="Gene3D" id="1.25.40.10">
    <property type="entry name" value="Tetratricopeptide repeat domain"/>
    <property type="match status" value="2"/>
</dbReference>
<evidence type="ECO:0000256" key="6">
    <source>
        <dbReference type="ARBA" id="ARBA00023069"/>
    </source>
</evidence>
<dbReference type="PANTHER" id="PTHR45641:SF19">
    <property type="entry name" value="NEPHROCYSTIN-3"/>
    <property type="match status" value="1"/>
</dbReference>
<evidence type="ECO:0000259" key="12">
    <source>
        <dbReference type="Pfam" id="PF24884"/>
    </source>
</evidence>
<dbReference type="SUPFAM" id="SSF52540">
    <property type="entry name" value="P-loop containing nucleoside triphosphate hydrolases"/>
    <property type="match status" value="1"/>
</dbReference>
<evidence type="ECO:0000256" key="8">
    <source>
        <dbReference type="ARBA" id="ARBA00040387"/>
    </source>
</evidence>
<keyword evidence="3" id="KW-0677">Repeat</keyword>
<evidence type="ECO:0000256" key="4">
    <source>
        <dbReference type="ARBA" id="ARBA00022803"/>
    </source>
</evidence>
<reference evidence="15" key="1">
    <citation type="submission" date="2025-08" db="UniProtKB">
        <authorList>
            <consortium name="RefSeq"/>
        </authorList>
    </citation>
    <scope>IDENTIFICATION</scope>
</reference>
<dbReference type="Gene3D" id="3.40.50.300">
    <property type="entry name" value="P-loop containing nucleotide triphosphate hydrolases"/>
    <property type="match status" value="1"/>
</dbReference>
<dbReference type="RefSeq" id="XP_065653457.1">
    <property type="nucleotide sequence ID" value="XM_065797385.1"/>
</dbReference>
<keyword evidence="7" id="KW-0966">Cell projection</keyword>
<feature type="domain" description="Nephrocystin 3 helical" evidence="12">
    <location>
        <begin position="667"/>
        <end position="768"/>
    </location>
</feature>
<dbReference type="InterPro" id="IPR027417">
    <property type="entry name" value="P-loop_NTPase"/>
</dbReference>
<gene>
    <name evidence="15" type="primary">LOC136071859</name>
</gene>
<evidence type="ECO:0000259" key="13">
    <source>
        <dbReference type="Pfam" id="PF24885"/>
    </source>
</evidence>
<dbReference type="Pfam" id="PF24885">
    <property type="entry name" value="TPR_NPHP3"/>
    <property type="match status" value="1"/>
</dbReference>
<feature type="repeat" description="TPR" evidence="9">
    <location>
        <begin position="882"/>
        <end position="915"/>
    </location>
</feature>
<sequence length="1248" mass="144391">MGSSVSRKKYNANRIAAVTPSYSTSEQSNNAVEIHVPDHVKQKSKSLSLLSFTKKNSLHVQKTTSFNLTATSLNTENQIERLLKTIEQLKVDHENEVLKIKTEKKQLEMKLNQLQNELKIVNTALPKLRADKQIAKSGESDALKRCSAFKNERDKIQVELENAKKQIQQLLKENQSLMHLIQKPSNRQDLQPVVDHHQHLITDWLFANHSGIESQVGVQTSKAESIVTVNESIPNLDIKGLSETLKNLLSKLHNKWYGVPLKNVFVLHIEYQKNMESAAKLILDGCRNLALQFEMDGHLLNYFCYETGSQYKNEESVRLEFMKHSDIFLLLTSLDNSQSLMQEFLASEKICIIVGEIREELLKSIKEDKRKLHLLPISYDNESLPSMCIKKISEICILFVEKQENQELLSSDNCSKEERLYYPSVSFDVYNHKEQQTILNQHCKFQGFCSNIGKEIAYLDSYISQEGPAQPLLLSGPAGSGKSFILSNWVIHLEQSYPNLCVLYHFATIGSINSCDPIQLLRRFSFILLEQSPPSCEENYLIKEFPLWLEKSCNKFKNGVVIVIDGADLIRNNTEFLKWVLDPLPVPVRVVFSVNSNIYPQAWLKWPTLEIQGNASDGLLKLKSMFSNHTQVIEEVVKALFPDGVYTESASNNLSSCLFRNTLKALHINTKWDLSKLLNKCLPVTKIEDFFYLIIKQIIKENNKELVFRILCLLAISYNGLSMMELTELCHEYKPTDVCFVVSLTSKLYLTWDVCGLVQLTRIQLKEEIVKYLGLNSDNANEYLTSLRILLVKVFMQKFQSGFITYRVADELPWQLFQINCKQDLYICIESPTLLTHYWQKGKLSTLIHYWKSLEVDLAGIYQIYSEKLKISENDNNYRQQMLAYDILGDFMQEYKQYKFAQQSFEKSIELKESHLEPDSIEFGESYFRLAKLFTHWKKYQTAETYYQQVLDINKDRDNQQKTYYAKILEGLAVLYFFQEKFVQAESCRKQVMLIRKKHASEMENIKLALLECLHLSKTLVEENLVEVNLQFYAEIGSVYFNINQPEDAIQILQQSLDMYFTLYGECNSNVAEIMFKLSFVYQSLNMLDKAQPLLEKAFEVFIQNFSADNTNVQMALKNLTKLYKKKKMDGQLERLFRVMVDMHEKESNFSPSLASSLNVLAVHLSKSGKYKEALPLYHRAVLIYNDHVGFQHANVTEILKNMAKCFYEQEDFNTAANMYKLSMESNRNIDQFLISYRSVIEQLSNSS</sequence>
<evidence type="ECO:0000256" key="5">
    <source>
        <dbReference type="ARBA" id="ARBA00023054"/>
    </source>
</evidence>
<evidence type="ECO:0000256" key="10">
    <source>
        <dbReference type="SAM" id="Coils"/>
    </source>
</evidence>